<dbReference type="InterPro" id="IPR042128">
    <property type="entry name" value="NuoE_dom"/>
</dbReference>
<keyword evidence="4 7" id="KW-0408">Iron</keyword>
<evidence type="ECO:0000256" key="1">
    <source>
        <dbReference type="ARBA" id="ARBA00010643"/>
    </source>
</evidence>
<evidence type="ECO:0000256" key="2">
    <source>
        <dbReference type="ARBA" id="ARBA00022714"/>
    </source>
</evidence>
<proteinExistence type="inferred from homology"/>
<evidence type="ECO:0000313" key="9">
    <source>
        <dbReference type="Proteomes" id="UP000229297"/>
    </source>
</evidence>
<dbReference type="InterPro" id="IPR041921">
    <property type="entry name" value="NuoE_N"/>
</dbReference>
<evidence type="ECO:0000256" key="4">
    <source>
        <dbReference type="ARBA" id="ARBA00023004"/>
    </source>
</evidence>
<dbReference type="PROSITE" id="PS01099">
    <property type="entry name" value="COMPLEX1_24K"/>
    <property type="match status" value="1"/>
</dbReference>
<reference evidence="9" key="1">
    <citation type="submission" date="2017-09" db="EMBL/GenBank/DDBJ databases">
        <title>Depth-based differentiation of microbial function through sediment-hosted aquifers and enrichment of novel symbionts in the deep terrestrial subsurface.</title>
        <authorList>
            <person name="Probst A.J."/>
            <person name="Ladd B."/>
            <person name="Jarett J.K."/>
            <person name="Geller-Mcgrath D.E."/>
            <person name="Sieber C.M.K."/>
            <person name="Emerson J.B."/>
            <person name="Anantharaman K."/>
            <person name="Thomas B.C."/>
            <person name="Malmstrom R."/>
            <person name="Stieglmeier M."/>
            <person name="Klingl A."/>
            <person name="Woyke T."/>
            <person name="Ryan C.M."/>
            <person name="Banfield J.F."/>
        </authorList>
    </citation>
    <scope>NUCLEOTIDE SEQUENCE [LARGE SCALE GENOMIC DNA]</scope>
</reference>
<comment type="caution">
    <text evidence="8">The sequence shown here is derived from an EMBL/GenBank/DDBJ whole genome shotgun (WGS) entry which is preliminary data.</text>
</comment>
<evidence type="ECO:0000313" key="8">
    <source>
        <dbReference type="EMBL" id="PIX15848.1"/>
    </source>
</evidence>
<feature type="binding site" evidence="7">
    <location>
        <position position="121"/>
    </location>
    <ligand>
        <name>[2Fe-2S] cluster</name>
        <dbReference type="ChEBI" id="CHEBI:190135"/>
    </ligand>
</feature>
<organism evidence="8 9">
    <name type="scientific">Candidatus Desantisbacteria bacterium CG_4_8_14_3_um_filter_40_12</name>
    <dbReference type="NCBI Taxonomy" id="1974545"/>
    <lineage>
        <taxon>Bacteria</taxon>
        <taxon>Candidatus Desantisiibacteriota</taxon>
    </lineage>
</organism>
<dbReference type="Gene3D" id="3.40.30.10">
    <property type="entry name" value="Glutaredoxin"/>
    <property type="match status" value="1"/>
</dbReference>
<gene>
    <name evidence="8" type="ORF">COZ71_09275</name>
</gene>
<comment type="cofactor">
    <cofactor evidence="7">
        <name>[2Fe-2S] cluster</name>
        <dbReference type="ChEBI" id="CHEBI:190135"/>
    </cofactor>
    <text evidence="7">Binds 1 [2Fe-2S] cluster.</text>
</comment>
<dbReference type="InterPro" id="IPR028431">
    <property type="entry name" value="NADP_DH_HndA-like"/>
</dbReference>
<dbReference type="PANTHER" id="PTHR43342:SF1">
    <property type="entry name" value="BIFURCATING [FEFE] HYDROGENASE GAMMA SUBUNIT"/>
    <property type="match status" value="1"/>
</dbReference>
<sequence>MFKQEKIDRLTGVIDKYCHQEGSLMTILQRAQEIFNYLPEEALSMIGKKLKIPLSKIYGVVTFYSAFHLTPHGKYSIIACRGTGCQVKGSKKILHTIKETIGINEGETREDLMFSLDTVSCLGACALAPVMVINKDYFGKMTPEKVRTIFGQYEK</sequence>
<keyword evidence="2 7" id="KW-0001">2Fe-2S</keyword>
<protein>
    <submittedName>
        <fullName evidence="8">NAD(P)H-dependent oxidoreductase subunit E</fullName>
    </submittedName>
</protein>
<evidence type="ECO:0000256" key="7">
    <source>
        <dbReference type="PIRSR" id="PIRSR000216-1"/>
    </source>
</evidence>
<dbReference type="GO" id="GO:0046872">
    <property type="term" value="F:metal ion binding"/>
    <property type="evidence" value="ECO:0007669"/>
    <property type="project" value="UniProtKB-KW"/>
</dbReference>
<dbReference type="Proteomes" id="UP000229297">
    <property type="component" value="Unassembled WGS sequence"/>
</dbReference>
<comment type="cofactor">
    <cofactor evidence="6">
        <name>[2Fe-2S] cluster</name>
        <dbReference type="ChEBI" id="CHEBI:190135"/>
    </cofactor>
</comment>
<dbReference type="Pfam" id="PF01257">
    <property type="entry name" value="2Fe-2S_thioredx"/>
    <property type="match status" value="1"/>
</dbReference>
<dbReference type="PANTHER" id="PTHR43342">
    <property type="entry name" value="NADH-QUINONE OXIDOREDUCTASE, E SUBUNIT"/>
    <property type="match status" value="1"/>
</dbReference>
<dbReference type="InterPro" id="IPR002023">
    <property type="entry name" value="NuoE-like"/>
</dbReference>
<dbReference type="PIRSF" id="PIRSF000216">
    <property type="entry name" value="NADH_DH_24kDa"/>
    <property type="match status" value="1"/>
</dbReference>
<dbReference type="SUPFAM" id="SSF52833">
    <property type="entry name" value="Thioredoxin-like"/>
    <property type="match status" value="1"/>
</dbReference>
<comment type="similarity">
    <text evidence="1">Belongs to the complex I 24 kDa subunit family.</text>
</comment>
<dbReference type="InterPro" id="IPR036249">
    <property type="entry name" value="Thioredoxin-like_sf"/>
</dbReference>
<accession>A0A2M7J8U2</accession>
<dbReference type="AlphaFoldDB" id="A0A2M7J8U2"/>
<evidence type="ECO:0000256" key="3">
    <source>
        <dbReference type="ARBA" id="ARBA00022723"/>
    </source>
</evidence>
<feature type="binding site" evidence="7">
    <location>
        <position position="85"/>
    </location>
    <ligand>
        <name>[2Fe-2S] cluster</name>
        <dbReference type="ChEBI" id="CHEBI:190135"/>
    </ligand>
</feature>
<evidence type="ECO:0000256" key="5">
    <source>
        <dbReference type="ARBA" id="ARBA00023014"/>
    </source>
</evidence>
<dbReference type="EMBL" id="PFIC01000256">
    <property type="protein sequence ID" value="PIX15848.1"/>
    <property type="molecule type" value="Genomic_DNA"/>
</dbReference>
<name>A0A2M7J8U2_9BACT</name>
<dbReference type="GO" id="GO:0051537">
    <property type="term" value="F:2 iron, 2 sulfur cluster binding"/>
    <property type="evidence" value="ECO:0007669"/>
    <property type="project" value="UniProtKB-KW"/>
</dbReference>
<keyword evidence="3 7" id="KW-0479">Metal-binding</keyword>
<feature type="binding site" evidence="7">
    <location>
        <position position="80"/>
    </location>
    <ligand>
        <name>[2Fe-2S] cluster</name>
        <dbReference type="ChEBI" id="CHEBI:190135"/>
    </ligand>
</feature>
<dbReference type="Gene3D" id="1.10.10.1590">
    <property type="entry name" value="NADH-quinone oxidoreductase subunit E"/>
    <property type="match status" value="1"/>
</dbReference>
<evidence type="ECO:0000256" key="6">
    <source>
        <dbReference type="ARBA" id="ARBA00034078"/>
    </source>
</evidence>
<keyword evidence="5 7" id="KW-0411">Iron-sulfur</keyword>
<dbReference type="CDD" id="cd03064">
    <property type="entry name" value="TRX_Fd_NuoE"/>
    <property type="match status" value="1"/>
</dbReference>
<feature type="binding site" evidence="7">
    <location>
        <position position="125"/>
    </location>
    <ligand>
        <name>[2Fe-2S] cluster</name>
        <dbReference type="ChEBI" id="CHEBI:190135"/>
    </ligand>
</feature>
<dbReference type="GO" id="GO:0016491">
    <property type="term" value="F:oxidoreductase activity"/>
    <property type="evidence" value="ECO:0007669"/>
    <property type="project" value="InterPro"/>
</dbReference>